<organism evidence="1 2">
    <name type="scientific">Pneumocystis oryctolagi</name>
    <dbReference type="NCBI Taxonomy" id="42067"/>
    <lineage>
        <taxon>Eukaryota</taxon>
        <taxon>Fungi</taxon>
        <taxon>Dikarya</taxon>
        <taxon>Ascomycota</taxon>
        <taxon>Taphrinomycotina</taxon>
        <taxon>Pneumocystomycetes</taxon>
        <taxon>Pneumocystaceae</taxon>
        <taxon>Pneumocystis</taxon>
    </lineage>
</organism>
<evidence type="ECO:0000313" key="2">
    <source>
        <dbReference type="Proteomes" id="UP000768646"/>
    </source>
</evidence>
<dbReference type="EMBL" id="JABTEG010000002">
    <property type="protein sequence ID" value="KAG4305994.1"/>
    <property type="molecule type" value="Genomic_DNA"/>
</dbReference>
<accession>A0ACB7CE12</accession>
<proteinExistence type="predicted"/>
<comment type="caution">
    <text evidence="1">The sequence shown here is derived from an EMBL/GenBank/DDBJ whole genome shotgun (WGS) entry which is preliminary data.</text>
</comment>
<name>A0ACB7CE12_9ASCO</name>
<reference evidence="1 2" key="1">
    <citation type="journal article" date="2021" name="Commun. Biol.">
        <title>Genomic insights into the host specific adaptation of the Pneumocystis genus.</title>
        <authorList>
            <person name="Cisse O.H."/>
            <person name="Ma L."/>
            <person name="Dekker J.P."/>
            <person name="Khil P.P."/>
            <person name="Youn J.-H."/>
            <person name="Brenchley J.M."/>
            <person name="Blair R."/>
            <person name="Pahar B."/>
            <person name="Chabe M."/>
            <person name="Van Rompay K.K.A."/>
            <person name="Keesler R."/>
            <person name="Sukura A."/>
            <person name="Hirsch V."/>
            <person name="Kutty G."/>
            <person name="Liu Y."/>
            <person name="Peng L."/>
            <person name="Chen J."/>
            <person name="Song J."/>
            <person name="Weissenbacher-Lang C."/>
            <person name="Xu J."/>
            <person name="Upham N.S."/>
            <person name="Stajich J.E."/>
            <person name="Cuomo C.A."/>
            <person name="Cushion M.T."/>
            <person name="Kovacs J.A."/>
        </authorList>
    </citation>
    <scope>NUCLEOTIDE SEQUENCE [LARGE SCALE GENOMIC DNA]</scope>
    <source>
        <strain evidence="1 2">RABM</strain>
    </source>
</reference>
<keyword evidence="2" id="KW-1185">Reference proteome</keyword>
<sequence length="216" mass="25361">MTTCEKHIDSNKSQKQHNFIEAKIAIRAVILGFIIGLSSIGSFHVNFSQLTMYFGFLSLFHFLEFWITALYNPLNVSISVQAFLFSNGSQYILAHCFTILEYLLEYLFFPQIKMYKFISYVGFVITCMGQICRSLSMIHATQNFSHKISLKKTKDHVLVTDGIYRWIRHPSYFGFFFWAIGSQIMLINPISTIVHMIILWVFFSRRIRYLAKFIFH</sequence>
<protein>
    <submittedName>
        <fullName evidence="1">Uncharacterized protein</fullName>
    </submittedName>
</protein>
<evidence type="ECO:0000313" key="1">
    <source>
        <dbReference type="EMBL" id="KAG4305994.1"/>
    </source>
</evidence>
<gene>
    <name evidence="1" type="ORF">PORY_000904</name>
</gene>
<dbReference type="Proteomes" id="UP000768646">
    <property type="component" value="Unassembled WGS sequence"/>
</dbReference>